<protein>
    <submittedName>
        <fullName evidence="3">Uncharacterized protein</fullName>
    </submittedName>
</protein>
<feature type="coiled-coil region" evidence="1">
    <location>
        <begin position="21"/>
        <end position="51"/>
    </location>
</feature>
<keyword evidence="1" id="KW-0175">Coiled coil</keyword>
<sequence length="1636" mass="189980">MIDILEIQCSVNRAVSSVFGISKTENELNSLKSLCSALDRLNKDSSDLKRDRSIVNYAKYDCNGNYYQFLENLRKLLLLFAQRLVNLKSVESELAHLYIKIFLNITNTFKRNNIAFQTELLCIGIFKIWCNILCINNSNKIDEESFKKNKEIFEDYVPLVLNVYKCSKNEKEWSKLLYIILEVSKNTQDEELLNQIFEGLEYVHTGLNVNEVYPGVVSALINKLKELTRKQLIKSVKTLIVWFRAFLEGKNESSVSDLNYLKNILNKKEEKDELLNKTKESLGYLIRRFRNTHEEAVTMVCLSCVDYEILENELRLQMCKCIVKSVMKKDGCCEIKKKIEGLSVSSKLIIKDMVTEGISEPGCKSIETFEAYLRMRNCFPWEIDEYMVIKFLIDNVEVDCEGIDEKLTVNKKYLVDESGTISTIGDSMVRRWEETGSFCIKYFEGISKEKKIGIFTNLMTILKNSNTTSVYVRALHVLNYLVVSGTGKESFMSEDTIMELRSLIISKDMFAMSKRVEETLVANVIKVKLMDILSVVIRSDERGTVSHREFETILFNVILEINSDYTRILQSSTKLMKELKEYFNKHIGGDSLEVCTGINDEIDSNGRNSELERSQLLEIQQPQLLQSQQQLQSQQLLQSQQQLQSQQLLQLQQQLQQQPQLLQSQQQLQSQQLQTQLIEFRLLLEYYTNSLIKKVISNIDDRGVSDVVYTLTSFKNSRVDLKAIFDLTVQFCKYFDDFTVTQGYDFDEKLIEVLYSFNYMLMYMKRYLIEARSTEYSIANDSENTYKLETSADIEESGPEYLENVMDEDGKGDFVLSVATLIMTRMRYYVSDKSNNVKYLALLALSRTLEISCKNEYIYRIRVHEIWDCLIHSLENNMNQYRIVSILLKIYKSIVKNVYEFVEKRLIRMFEVMEEVVFEDEQIVGVADERNGTIRYKCYLEMSEFLEEVSKRVVNRVIFSKLMLISIKIHSPKTSESIKERLNEVFKNLSKKDPTLVRNVLIEVNKGERMNKSFIKYALKRDVKRMYIKTPPQVMKNDCIKNEIHSRYRVCNAYPRLEDSNLKRNFFRIKQIEVKGEWIKLNNCSVSKIVKEKLKELGIDRELVRNVENEEERKEVIKSIINFVNIVYKEAGYFKSKVSGWNYLDTGELKVECVENEIPESNFRVFLKDENGSRSIDIKAEDVIKASTVTIPTGKYTQQSNEYLSKKIFRGGKMSRLDVRSFEAIRDSGVYKNLQYVVHKDKEEVYVDFFYEGYDVVHTVSPTISIRQGGPVLNMVYQNRNFGNRKSLLNVMSELNLFKLLNYNHKLTVNVYSDILDYFFWTNDCADCTLVNTFISVSMNDMMAMLRNINRLNIVNRVKTSLKSKFGRRCKLNGNGVKSTSSSNSSNSGNGSSVSKGKFGIEELKEKAKLENLKEVALSKVKSSKSDKKLEELRNSQMCIRIMKRIGNLKYTLSPYLGSTELGLSNQVSYRLDTSKLDEPVAINASLNNSYKYRGEVEKREGGIEEEHNLWKYRAETRLMMTLRSRCRLLCKYIYGNKMNREDYRGLFESKVDKPFLVASHDLSVPVTFKFKIVPYIGLFMDMLFKSRNLEDLDVSLGVKFTVLNLTLSIPVLNKVKTSYVLNKFSKGTQNYHIGI</sequence>
<evidence type="ECO:0000256" key="2">
    <source>
        <dbReference type="SAM" id="MobiDB-lite"/>
    </source>
</evidence>
<gene>
    <name evidence="3" type="ORF">MACK_002586</name>
</gene>
<dbReference type="EMBL" id="CP056072">
    <property type="protein sequence ID" value="UKK02493.2"/>
    <property type="molecule type" value="Genomic_DNA"/>
</dbReference>
<evidence type="ECO:0000313" key="4">
    <source>
        <dbReference type="Proteomes" id="UP000244811"/>
    </source>
</evidence>
<proteinExistence type="predicted"/>
<feature type="region of interest" description="Disordered" evidence="2">
    <location>
        <begin position="1373"/>
        <end position="1395"/>
    </location>
</feature>
<evidence type="ECO:0000313" key="3">
    <source>
        <dbReference type="EMBL" id="UKK02493.2"/>
    </source>
</evidence>
<evidence type="ECO:0000256" key="1">
    <source>
        <dbReference type="SAM" id="Coils"/>
    </source>
</evidence>
<dbReference type="Proteomes" id="UP000244811">
    <property type="component" value="Chromosome 4"/>
</dbReference>
<name>A0A976QXE1_THEOR</name>
<accession>A0A976QXE1</accession>
<organism evidence="3 4">
    <name type="scientific">Theileria orientalis</name>
    <dbReference type="NCBI Taxonomy" id="68886"/>
    <lineage>
        <taxon>Eukaryota</taxon>
        <taxon>Sar</taxon>
        <taxon>Alveolata</taxon>
        <taxon>Apicomplexa</taxon>
        <taxon>Aconoidasida</taxon>
        <taxon>Piroplasmida</taxon>
        <taxon>Theileriidae</taxon>
        <taxon>Theileria</taxon>
    </lineage>
</organism>
<reference evidence="3" key="1">
    <citation type="submission" date="2022-07" db="EMBL/GenBank/DDBJ databases">
        <title>Evaluation of T. orientalis genome assembly methods using nanopore sequencing and analysis of variation between genomes.</title>
        <authorList>
            <person name="Yam J."/>
            <person name="Micallef M.L."/>
            <person name="Liu M."/>
            <person name="Djordjevic S.P."/>
            <person name="Bogema D.R."/>
            <person name="Jenkins C."/>
        </authorList>
    </citation>
    <scope>NUCLEOTIDE SEQUENCE</scope>
    <source>
        <strain evidence="3">Goon Nure</strain>
    </source>
</reference>